<dbReference type="Pfam" id="PF00595">
    <property type="entry name" value="PDZ"/>
    <property type="match status" value="1"/>
</dbReference>
<dbReference type="EMBL" id="CAJOBA010042523">
    <property type="protein sequence ID" value="CAF4134760.1"/>
    <property type="molecule type" value="Genomic_DNA"/>
</dbReference>
<dbReference type="CDD" id="cd04438">
    <property type="entry name" value="DEP_dishevelled"/>
    <property type="match status" value="1"/>
</dbReference>
<dbReference type="InterPro" id="IPR029071">
    <property type="entry name" value="Ubiquitin-like_domsf"/>
</dbReference>
<feature type="region of interest" description="Disordered" evidence="9">
    <location>
        <begin position="344"/>
        <end position="376"/>
    </location>
</feature>
<name>A0A8S2R2D7_9BILA</name>
<dbReference type="SUPFAM" id="SSF46785">
    <property type="entry name" value="Winged helix' DNA-binding domain"/>
    <property type="match status" value="1"/>
</dbReference>
<dbReference type="GO" id="GO:0005938">
    <property type="term" value="C:cell cortex"/>
    <property type="evidence" value="ECO:0007669"/>
    <property type="project" value="UniProtKB-ARBA"/>
</dbReference>
<dbReference type="GO" id="GO:0048598">
    <property type="term" value="P:embryonic morphogenesis"/>
    <property type="evidence" value="ECO:0007669"/>
    <property type="project" value="UniProtKB-ARBA"/>
</dbReference>
<evidence type="ECO:0000256" key="6">
    <source>
        <dbReference type="ARBA" id="ARBA00022687"/>
    </source>
</evidence>
<dbReference type="PANTHER" id="PTHR10878">
    <property type="entry name" value="SEGMENT POLARITY PROTEIN DISHEVELLED"/>
    <property type="match status" value="1"/>
</dbReference>
<dbReference type="PROSITE" id="PS50186">
    <property type="entry name" value="DEP"/>
    <property type="match status" value="1"/>
</dbReference>
<dbReference type="GO" id="GO:0048646">
    <property type="term" value="P:anatomical structure formation involved in morphogenesis"/>
    <property type="evidence" value="ECO:0007669"/>
    <property type="project" value="UniProtKB-ARBA"/>
</dbReference>
<dbReference type="InterPro" id="IPR000591">
    <property type="entry name" value="DEP_dom"/>
</dbReference>
<dbReference type="InterPro" id="IPR001158">
    <property type="entry name" value="DIX"/>
</dbReference>
<evidence type="ECO:0000313" key="15">
    <source>
        <dbReference type="Proteomes" id="UP000682733"/>
    </source>
</evidence>
<dbReference type="PANTHER" id="PTHR10878:SF25">
    <property type="entry name" value="SEGMENT POLARITY PROTEIN DISHEVELLED"/>
    <property type="match status" value="1"/>
</dbReference>
<dbReference type="GO" id="GO:0016020">
    <property type="term" value="C:membrane"/>
    <property type="evidence" value="ECO:0007669"/>
    <property type="project" value="UniProtKB-SubCell"/>
</dbReference>
<dbReference type="GO" id="GO:0003002">
    <property type="term" value="P:regionalization"/>
    <property type="evidence" value="ECO:0007669"/>
    <property type="project" value="UniProtKB-ARBA"/>
</dbReference>
<dbReference type="SUPFAM" id="SSF50156">
    <property type="entry name" value="PDZ domain-like"/>
    <property type="match status" value="1"/>
</dbReference>
<comment type="caution">
    <text evidence="14">The sequence shown here is derived from an EMBL/GenBank/DDBJ whole genome shotgun (WGS) entry which is preliminary data.</text>
</comment>
<feature type="domain" description="DEP" evidence="11">
    <location>
        <begin position="404"/>
        <end position="478"/>
    </location>
</feature>
<proteinExistence type="inferred from homology"/>
<dbReference type="InterPro" id="IPR036034">
    <property type="entry name" value="PDZ_sf"/>
</dbReference>
<dbReference type="GO" id="GO:0048468">
    <property type="term" value="P:cell development"/>
    <property type="evidence" value="ECO:0007669"/>
    <property type="project" value="UniProtKB-ARBA"/>
</dbReference>
<keyword evidence="4" id="KW-0217">Developmental protein</keyword>
<dbReference type="AlphaFoldDB" id="A0A8S2R2D7"/>
<organism evidence="14 15">
    <name type="scientific">Didymodactylos carnosus</name>
    <dbReference type="NCBI Taxonomy" id="1234261"/>
    <lineage>
        <taxon>Eukaryota</taxon>
        <taxon>Metazoa</taxon>
        <taxon>Spiralia</taxon>
        <taxon>Gnathifera</taxon>
        <taxon>Rotifera</taxon>
        <taxon>Eurotatoria</taxon>
        <taxon>Bdelloidea</taxon>
        <taxon>Philodinida</taxon>
        <taxon>Philodinidae</taxon>
        <taxon>Didymodactylos</taxon>
    </lineage>
</organism>
<dbReference type="Pfam" id="PF02377">
    <property type="entry name" value="Dishevelled"/>
    <property type="match status" value="1"/>
</dbReference>
<dbReference type="CDD" id="cd06717">
    <property type="entry name" value="PDZ_Dishevelled-like"/>
    <property type="match status" value="1"/>
</dbReference>
<evidence type="ECO:0000256" key="2">
    <source>
        <dbReference type="ARBA" id="ARBA00004496"/>
    </source>
</evidence>
<feature type="compositionally biased region" description="Low complexity" evidence="9">
    <location>
        <begin position="152"/>
        <end position="161"/>
    </location>
</feature>
<dbReference type="FunFam" id="1.10.10.10:FF:000400">
    <property type="entry name" value="DiSHevelled related"/>
    <property type="match status" value="1"/>
</dbReference>
<keyword evidence="5" id="KW-0963">Cytoplasm</keyword>
<dbReference type="InterPro" id="IPR036388">
    <property type="entry name" value="WH-like_DNA-bd_sf"/>
</dbReference>
<reference evidence="14" key="1">
    <citation type="submission" date="2021-02" db="EMBL/GenBank/DDBJ databases">
        <authorList>
            <person name="Nowell W R."/>
        </authorList>
    </citation>
    <scope>NUCLEOTIDE SEQUENCE</scope>
</reference>
<dbReference type="GO" id="GO:0016477">
    <property type="term" value="P:cell migration"/>
    <property type="evidence" value="ECO:0007669"/>
    <property type="project" value="UniProtKB-ARBA"/>
</dbReference>
<evidence type="ECO:0000313" key="14">
    <source>
        <dbReference type="EMBL" id="CAF4134760.1"/>
    </source>
</evidence>
<evidence type="ECO:0000256" key="8">
    <source>
        <dbReference type="PROSITE-ProRule" id="PRU00069"/>
    </source>
</evidence>
<dbReference type="GO" id="GO:0048699">
    <property type="term" value="P:generation of neurons"/>
    <property type="evidence" value="ECO:0007669"/>
    <property type="project" value="UniProtKB-ARBA"/>
</dbReference>
<evidence type="ECO:0000256" key="5">
    <source>
        <dbReference type="ARBA" id="ARBA00022490"/>
    </source>
</evidence>
<dbReference type="EMBL" id="CAJNOK010020914">
    <property type="protein sequence ID" value="CAF1324152.1"/>
    <property type="molecule type" value="Genomic_DNA"/>
</dbReference>
<dbReference type="SMART" id="SM00228">
    <property type="entry name" value="PDZ"/>
    <property type="match status" value="1"/>
</dbReference>
<dbReference type="PROSITE" id="PS50106">
    <property type="entry name" value="PDZ"/>
    <property type="match status" value="1"/>
</dbReference>
<keyword evidence="7" id="KW-0472">Membrane</keyword>
<dbReference type="Pfam" id="PF00778">
    <property type="entry name" value="DIX"/>
    <property type="match status" value="1"/>
</dbReference>
<dbReference type="GO" id="GO:0060070">
    <property type="term" value="P:canonical Wnt signaling pathway"/>
    <property type="evidence" value="ECO:0007669"/>
    <property type="project" value="TreeGrafter"/>
</dbReference>
<feature type="domain" description="PDZ" evidence="10">
    <location>
        <begin position="218"/>
        <end position="291"/>
    </location>
</feature>
<evidence type="ECO:0000256" key="9">
    <source>
        <dbReference type="SAM" id="MobiDB-lite"/>
    </source>
</evidence>
<keyword evidence="6 8" id="KW-0879">Wnt signaling pathway</keyword>
<evidence type="ECO:0000256" key="3">
    <source>
        <dbReference type="ARBA" id="ARBA00008735"/>
    </source>
</evidence>
<feature type="region of interest" description="Disordered" evidence="9">
    <location>
        <begin position="119"/>
        <end position="207"/>
    </location>
</feature>
<comment type="subcellular location">
    <subcellularLocation>
        <location evidence="2">Cytoplasm</location>
    </subcellularLocation>
    <subcellularLocation>
        <location evidence="1">Membrane</location>
    </subcellularLocation>
</comment>
<evidence type="ECO:0000313" key="13">
    <source>
        <dbReference type="EMBL" id="CAF1324152.1"/>
    </source>
</evidence>
<protein>
    <recommendedName>
        <fullName evidence="16">Dishevelled</fullName>
    </recommendedName>
</protein>
<evidence type="ECO:0008006" key="16">
    <source>
        <dbReference type="Google" id="ProtNLM"/>
    </source>
</evidence>
<dbReference type="InterPro" id="IPR001478">
    <property type="entry name" value="PDZ"/>
</dbReference>
<evidence type="ECO:0000256" key="4">
    <source>
        <dbReference type="ARBA" id="ARBA00022473"/>
    </source>
</evidence>
<dbReference type="Proteomes" id="UP000682733">
    <property type="component" value="Unassembled WGS sequence"/>
</dbReference>
<feature type="compositionally biased region" description="Low complexity" evidence="9">
    <location>
        <begin position="356"/>
        <end position="373"/>
    </location>
</feature>
<feature type="compositionally biased region" description="Basic residues" evidence="9">
    <location>
        <begin position="186"/>
        <end position="206"/>
    </location>
</feature>
<dbReference type="Gene3D" id="1.10.10.10">
    <property type="entry name" value="Winged helix-like DNA-binding domain superfamily/Winged helix DNA-binding domain"/>
    <property type="match status" value="1"/>
</dbReference>
<dbReference type="GO" id="GO:0030674">
    <property type="term" value="F:protein-macromolecule adaptor activity"/>
    <property type="evidence" value="ECO:0007669"/>
    <property type="project" value="UniProtKB-ARBA"/>
</dbReference>
<feature type="compositionally biased region" description="Polar residues" evidence="9">
    <location>
        <begin position="537"/>
        <end position="547"/>
    </location>
</feature>
<feature type="region of interest" description="Disordered" evidence="9">
    <location>
        <begin position="586"/>
        <end position="606"/>
    </location>
</feature>
<dbReference type="GO" id="GO:0000132">
    <property type="term" value="P:establishment of mitotic spindle orientation"/>
    <property type="evidence" value="ECO:0007669"/>
    <property type="project" value="UniProtKB-ARBA"/>
</dbReference>
<feature type="domain" description="DIX" evidence="12">
    <location>
        <begin position="27"/>
        <end position="113"/>
    </location>
</feature>
<gene>
    <name evidence="13" type="ORF">OVA965_LOCUS29581</name>
    <name evidence="14" type="ORF">TMI583_LOCUS30357</name>
</gene>
<evidence type="ECO:0000259" key="10">
    <source>
        <dbReference type="PROSITE" id="PS50106"/>
    </source>
</evidence>
<comment type="similarity">
    <text evidence="3">Belongs to the DSH family.</text>
</comment>
<dbReference type="Proteomes" id="UP000677228">
    <property type="component" value="Unassembled WGS sequence"/>
</dbReference>
<evidence type="ECO:0000256" key="1">
    <source>
        <dbReference type="ARBA" id="ARBA00004370"/>
    </source>
</evidence>
<dbReference type="GO" id="GO:0009887">
    <property type="term" value="P:animal organ morphogenesis"/>
    <property type="evidence" value="ECO:0007669"/>
    <property type="project" value="UniProtKB-ARBA"/>
</dbReference>
<evidence type="ECO:0000259" key="12">
    <source>
        <dbReference type="PROSITE" id="PS50841"/>
    </source>
</evidence>
<feature type="region of interest" description="Disordered" evidence="9">
    <location>
        <begin position="533"/>
        <end position="556"/>
    </location>
</feature>
<dbReference type="GO" id="GO:0035556">
    <property type="term" value="P:intracellular signal transduction"/>
    <property type="evidence" value="ECO:0007669"/>
    <property type="project" value="InterPro"/>
</dbReference>
<dbReference type="InterPro" id="IPR003351">
    <property type="entry name" value="Dishevelled_protein_dom"/>
</dbReference>
<dbReference type="Gene3D" id="2.30.42.10">
    <property type="match status" value="1"/>
</dbReference>
<evidence type="ECO:0000256" key="7">
    <source>
        <dbReference type="ARBA" id="ARBA00023136"/>
    </source>
</evidence>
<sequence>MSQICPQTTISATNLPNNNFSKCSSSSIFTKIFIYVDSREEPFSIRLQQLATDIKLKDFLKSLPSSYCQQGKYKYFFKSHDQLLGIIREEISDLDQVLPSCHGRITAWLLPAVAVNETQNQSSTVEQRHPTRRRYQPPQDDSLFTSGDEFDSSQSETTATTQDEDDDRFSSMTESTDTTASPSLRYYRRQNQRRRRREQAQRRHRASTYSTISLDVITVVLNLENISFLGISIVGQIDGSTDGGIYVGSIMKGGAVAADGRIEPGDMILQMNDISFQNMSNDEAVKILRQSVQNAKTLKLVVAKCWNENPRDYFHLPHPQSDPIHRIDPLQWLTQTQQALVQQNNNNNNNKRRSASPQIPSTSTIMSSTISSPAHHGQKEKFIYDLNLTRTSDMETIVKAMKKHNSGLDIRDRLWLKIIIPKSIVGSDLVEWLFKYVDGFIDKNDAKDYACLMLERGYIRHIVNQTKFSKSCYYIFGDLCQDMTQLTMSDNYESLCELDTDDDVKQSTTIYGYLDKHNLPLYSSNSSLTGKYKAKAHQSNDNSRGKPSTTTTSSSLSYARYQPQSSLASSFLGTTTFSSIRNNSLLTSPASTAQPSNASSKSIITI</sequence>
<dbReference type="Gene3D" id="2.40.240.130">
    <property type="match status" value="1"/>
</dbReference>
<dbReference type="PROSITE" id="PS50841">
    <property type="entry name" value="DIX"/>
    <property type="match status" value="1"/>
</dbReference>
<dbReference type="SMART" id="SM00021">
    <property type="entry name" value="DAX"/>
    <property type="match status" value="1"/>
</dbReference>
<evidence type="ECO:0000259" key="11">
    <source>
        <dbReference type="PROSITE" id="PS50186"/>
    </source>
</evidence>
<dbReference type="InterPro" id="IPR036390">
    <property type="entry name" value="WH_DNA-bd_sf"/>
</dbReference>
<feature type="compositionally biased region" description="Polar residues" evidence="9">
    <location>
        <begin position="170"/>
        <end position="182"/>
    </location>
</feature>
<dbReference type="GO" id="GO:0048730">
    <property type="term" value="P:epidermis morphogenesis"/>
    <property type="evidence" value="ECO:0007669"/>
    <property type="project" value="UniProtKB-ARBA"/>
</dbReference>
<dbReference type="InterPro" id="IPR015506">
    <property type="entry name" value="Dsh/Dvl-rel"/>
</dbReference>
<accession>A0A8S2R2D7</accession>
<dbReference type="SMART" id="SM00049">
    <property type="entry name" value="DEP"/>
    <property type="match status" value="1"/>
</dbReference>
<dbReference type="SUPFAM" id="SSF54236">
    <property type="entry name" value="Ubiquitin-like"/>
    <property type="match status" value="1"/>
</dbReference>
<dbReference type="InterPro" id="IPR038207">
    <property type="entry name" value="DIX_dom_sf"/>
</dbReference>
<dbReference type="FunFam" id="2.30.42.10:FF:000203">
    <property type="entry name" value="DiSHevelled related"/>
    <property type="match status" value="1"/>
</dbReference>
<dbReference type="Pfam" id="PF00610">
    <property type="entry name" value="DEP"/>
    <property type="match status" value="1"/>
</dbReference>
<dbReference type="GO" id="GO:0005829">
    <property type="term" value="C:cytosol"/>
    <property type="evidence" value="ECO:0007669"/>
    <property type="project" value="TreeGrafter"/>
</dbReference>